<evidence type="ECO:0000256" key="5">
    <source>
        <dbReference type="ARBA" id="ARBA00023136"/>
    </source>
</evidence>
<dbReference type="AlphaFoldDB" id="U5LG71"/>
<evidence type="ECO:0000256" key="1">
    <source>
        <dbReference type="ARBA" id="ARBA00004651"/>
    </source>
</evidence>
<comment type="subcellular location">
    <subcellularLocation>
        <location evidence="1">Cell membrane</location>
        <topology evidence="1">Multi-pass membrane protein</topology>
    </subcellularLocation>
</comment>
<evidence type="ECO:0000259" key="6">
    <source>
        <dbReference type="Pfam" id="PF10412"/>
    </source>
</evidence>
<feature type="domain" description="Type IV secretion system coupling protein TraD DNA-binding" evidence="6">
    <location>
        <begin position="57"/>
        <end position="395"/>
    </location>
</feature>
<dbReference type="KEGG" id="bif:N288_23105"/>
<evidence type="ECO:0000313" key="8">
    <source>
        <dbReference type="Proteomes" id="UP000017805"/>
    </source>
</evidence>
<keyword evidence="8" id="KW-1185">Reference proteome</keyword>
<keyword evidence="2" id="KW-1003">Cell membrane</keyword>
<protein>
    <submittedName>
        <fullName evidence="7">Type IV secretory pathway VirD4 protein</fullName>
    </submittedName>
</protein>
<accession>U5LG71</accession>
<evidence type="ECO:0000313" key="7">
    <source>
        <dbReference type="EMBL" id="AGX06460.1"/>
    </source>
</evidence>
<organism evidence="7 8">
    <name type="scientific">Bacillus infantis NRRL B-14911</name>
    <dbReference type="NCBI Taxonomy" id="1367477"/>
    <lineage>
        <taxon>Bacteria</taxon>
        <taxon>Bacillati</taxon>
        <taxon>Bacillota</taxon>
        <taxon>Bacilli</taxon>
        <taxon>Bacillales</taxon>
        <taxon>Bacillaceae</taxon>
        <taxon>Bacillus</taxon>
    </lineage>
</organism>
<dbReference type="Gene3D" id="3.40.50.300">
    <property type="entry name" value="P-loop containing nucleotide triphosphate hydrolases"/>
    <property type="match status" value="2"/>
</dbReference>
<dbReference type="Proteomes" id="UP000017805">
    <property type="component" value="Chromosome"/>
</dbReference>
<proteinExistence type="predicted"/>
<dbReference type="PATRIC" id="fig|1367477.3.peg.4612"/>
<evidence type="ECO:0000256" key="4">
    <source>
        <dbReference type="ARBA" id="ARBA00022989"/>
    </source>
</evidence>
<dbReference type="OrthoDB" id="9806951at2"/>
<dbReference type="GO" id="GO:0005886">
    <property type="term" value="C:plasma membrane"/>
    <property type="evidence" value="ECO:0007669"/>
    <property type="project" value="UniProtKB-SubCell"/>
</dbReference>
<dbReference type="STRING" id="1367477.N288_23105"/>
<name>U5LG71_9BACI</name>
<dbReference type="InterPro" id="IPR027417">
    <property type="entry name" value="P-loop_NTPase"/>
</dbReference>
<sequence>MGYLRNDVIEGQALEFLEPGEIKWRNEEIPGMEPKYKRNGLKSKVGIRGQDGTGVLIHDDLLARHILCLGSIGSGKSQTLYQIINATRKSATSNDVFIFFDAKGDYLEKFYQPGDYVISNEANPPEGTVNWNIYQDIMATAPEKRDETVREIATTLFKEDIEGSSSPIFAAGARDLFAAILSSQVRNIETKGETWDNEKLVSWLRRATDITVRNLLKEYEDLTWVRNYIHKENSTSSKQSFFMHLYQNIFNIFSGGFAKSGDFSITEAIKRKQGKAIFLEYDMASGNVLSPVFTLLLDLAMKDVLGRKESSEQGNIFFILDEFPLIPKLSYMDNALNFGRSLGVKVIAGIQNVGQVDHVYGPSLGRSIISGFGTIFTFRLFDEASRTLVAYRHGRTKKIVSIGSSNAGKGVIDTLNDGNVIEDWNITNLKIGQCIVSPYNDEPFLFYPLMYEDTI</sequence>
<dbReference type="InterPro" id="IPR019476">
    <property type="entry name" value="T4SS_TraD_DNA-bd"/>
</dbReference>
<reference evidence="7 8" key="1">
    <citation type="submission" date="2013-07" db="EMBL/GenBank/DDBJ databases">
        <title>Complete genome sequence of Bacillus infantis NRRL B-14911 that has potential to induce cardiac disease by antigenic mimicry.</title>
        <authorList>
            <person name="Massilamany C."/>
            <person name="Smith T.P.L."/>
            <person name="Loy J.D."/>
            <person name="Barletta R."/>
            <person name="Reddy J."/>
        </authorList>
    </citation>
    <scope>NUCLEOTIDE SEQUENCE [LARGE SCALE GENOMIC DNA]</scope>
    <source>
        <strain evidence="7 8">NRRL B-14911</strain>
    </source>
</reference>
<keyword evidence="3" id="KW-0812">Transmembrane</keyword>
<keyword evidence="4" id="KW-1133">Transmembrane helix</keyword>
<dbReference type="Pfam" id="PF10412">
    <property type="entry name" value="TrwB_AAD_bind"/>
    <property type="match status" value="1"/>
</dbReference>
<dbReference type="InterPro" id="IPR051539">
    <property type="entry name" value="T4SS-coupling_protein"/>
</dbReference>
<keyword evidence="5" id="KW-0472">Membrane</keyword>
<gene>
    <name evidence="7" type="ORF">N288_23105</name>
</gene>
<evidence type="ECO:0000256" key="2">
    <source>
        <dbReference type="ARBA" id="ARBA00022475"/>
    </source>
</evidence>
<dbReference type="RefSeq" id="WP_009792765.1">
    <property type="nucleotide sequence ID" value="NC_022524.1"/>
</dbReference>
<dbReference type="HOGENOM" id="CLU_635603_0_0_9"/>
<dbReference type="CDD" id="cd01127">
    <property type="entry name" value="TrwB_TraG_TraD_VirD4"/>
    <property type="match status" value="1"/>
</dbReference>
<evidence type="ECO:0000256" key="3">
    <source>
        <dbReference type="ARBA" id="ARBA00022692"/>
    </source>
</evidence>
<dbReference type="SUPFAM" id="SSF52540">
    <property type="entry name" value="P-loop containing nucleoside triphosphate hydrolases"/>
    <property type="match status" value="1"/>
</dbReference>
<dbReference type="PANTHER" id="PTHR37937">
    <property type="entry name" value="CONJUGATIVE TRANSFER: DNA TRANSPORT"/>
    <property type="match status" value="1"/>
</dbReference>
<dbReference type="PANTHER" id="PTHR37937:SF1">
    <property type="entry name" value="CONJUGATIVE TRANSFER: DNA TRANSPORT"/>
    <property type="match status" value="1"/>
</dbReference>
<dbReference type="EMBL" id="CP006643">
    <property type="protein sequence ID" value="AGX06460.1"/>
    <property type="molecule type" value="Genomic_DNA"/>
</dbReference>